<feature type="transmembrane region" description="Helical" evidence="7">
    <location>
        <begin position="52"/>
        <end position="78"/>
    </location>
</feature>
<dbReference type="EMBL" id="WAGX01000004">
    <property type="protein sequence ID" value="KAB1439690.1"/>
    <property type="molecule type" value="Genomic_DNA"/>
</dbReference>
<name>A0A7V7QM52_9FIRM</name>
<keyword evidence="4 7" id="KW-0812">Transmembrane</keyword>
<dbReference type="NCBIfam" id="TIGR00797">
    <property type="entry name" value="matE"/>
    <property type="match status" value="1"/>
</dbReference>
<evidence type="ECO:0000256" key="3">
    <source>
        <dbReference type="ARBA" id="ARBA00022475"/>
    </source>
</evidence>
<sequence>MKHASLTEGGMVKGFLLFAIPMLLNSIMQQMFSTVDMYFIGNYVGKNAAAAVGASGVLITCMIGLFTGLTTGAGILAARFFGSKRWKEYIEVGKTARKMSVIFGVFIMLLGWMNMKSLLILFKTPNEILDDALLYAKTYLFGLMPMLLFQTDFALMKASNEAKRPVYSLLLAGVINAILDYIFILVMEWGILGASLATVISQWIAAIFTRVMFVYYIRKKLQLSYVKVKISRKKERNFMLKMLKIGLPAGIQAVFLTFSNLVMQYFVNQLGIYQVAAFAAYFKIETMIYLPILAIGNTVLIFVSQNVGAKQYERIKKGVLFSLCFAVFTTLVLSFGTLLIGEEIFWILIKDKNIIAFGKTLIFICFPFYFIYAILDITGNTVRGLGNSLIPMINSIVSLGFLRIAIVSLWAANYKQLNKIAMVYPITWGICAMLNATFLITQWRRIKRKLEI</sequence>
<feature type="transmembrane region" description="Helical" evidence="7">
    <location>
        <begin position="12"/>
        <end position="32"/>
    </location>
</feature>
<dbReference type="PANTHER" id="PTHR43549:SF3">
    <property type="entry name" value="MULTIDRUG RESISTANCE PROTEIN YPNP-RELATED"/>
    <property type="match status" value="1"/>
</dbReference>
<dbReference type="OrthoDB" id="9776324at2"/>
<evidence type="ECO:0000313" key="9">
    <source>
        <dbReference type="Proteomes" id="UP000461768"/>
    </source>
</evidence>
<evidence type="ECO:0000313" key="8">
    <source>
        <dbReference type="EMBL" id="KAB1439690.1"/>
    </source>
</evidence>
<dbReference type="GO" id="GO:0015297">
    <property type="term" value="F:antiporter activity"/>
    <property type="evidence" value="ECO:0007669"/>
    <property type="project" value="InterPro"/>
</dbReference>
<evidence type="ECO:0000256" key="2">
    <source>
        <dbReference type="ARBA" id="ARBA00022448"/>
    </source>
</evidence>
<evidence type="ECO:0000256" key="4">
    <source>
        <dbReference type="ARBA" id="ARBA00022692"/>
    </source>
</evidence>
<dbReference type="PANTHER" id="PTHR43549">
    <property type="entry name" value="MULTIDRUG RESISTANCE PROTEIN YPNP-RELATED"/>
    <property type="match status" value="1"/>
</dbReference>
<keyword evidence="9" id="KW-1185">Reference proteome</keyword>
<comment type="caution">
    <text evidence="8">The sequence shown here is derived from an EMBL/GenBank/DDBJ whole genome shotgun (WGS) entry which is preliminary data.</text>
</comment>
<gene>
    <name evidence="8" type="ORF">F7O84_04695</name>
</gene>
<feature type="transmembrane region" description="Helical" evidence="7">
    <location>
        <begin position="420"/>
        <end position="440"/>
    </location>
</feature>
<comment type="subcellular location">
    <subcellularLocation>
        <location evidence="1">Cell membrane</location>
        <topology evidence="1">Multi-pass membrane protein</topology>
    </subcellularLocation>
</comment>
<dbReference type="GO" id="GO:0042910">
    <property type="term" value="F:xenobiotic transmembrane transporter activity"/>
    <property type="evidence" value="ECO:0007669"/>
    <property type="project" value="InterPro"/>
</dbReference>
<dbReference type="Pfam" id="PF01554">
    <property type="entry name" value="MatE"/>
    <property type="match status" value="2"/>
</dbReference>
<feature type="transmembrane region" description="Helical" evidence="7">
    <location>
        <begin position="99"/>
        <end position="122"/>
    </location>
</feature>
<dbReference type="InterPro" id="IPR002528">
    <property type="entry name" value="MATE_fam"/>
</dbReference>
<keyword evidence="6 7" id="KW-0472">Membrane</keyword>
<feature type="transmembrane region" description="Helical" evidence="7">
    <location>
        <begin position="287"/>
        <end position="307"/>
    </location>
</feature>
<evidence type="ECO:0000256" key="5">
    <source>
        <dbReference type="ARBA" id="ARBA00022989"/>
    </source>
</evidence>
<keyword evidence="5 7" id="KW-1133">Transmembrane helix</keyword>
<reference evidence="8 9" key="1">
    <citation type="submission" date="2019-09" db="EMBL/GenBank/DDBJ databases">
        <authorList>
            <person name="Valk L.C."/>
        </authorList>
    </citation>
    <scope>NUCLEOTIDE SEQUENCE [LARGE SCALE GENOMIC DNA]</scope>
    <source>
        <strain evidence="8">GalUA</strain>
    </source>
</reference>
<feature type="transmembrane region" description="Helical" evidence="7">
    <location>
        <begin position="354"/>
        <end position="375"/>
    </location>
</feature>
<feature type="transmembrane region" description="Helical" evidence="7">
    <location>
        <begin position="167"/>
        <end position="186"/>
    </location>
</feature>
<dbReference type="InterPro" id="IPR048279">
    <property type="entry name" value="MdtK-like"/>
</dbReference>
<keyword evidence="3" id="KW-1003">Cell membrane</keyword>
<organism evidence="8 9">
    <name type="scientific">Candidatus Galacturonatibacter soehngenii</name>
    <dbReference type="NCBI Taxonomy" id="2307010"/>
    <lineage>
        <taxon>Bacteria</taxon>
        <taxon>Bacillati</taxon>
        <taxon>Bacillota</taxon>
        <taxon>Clostridia</taxon>
        <taxon>Lachnospirales</taxon>
        <taxon>Lachnospiraceae</taxon>
        <taxon>Candidatus Galacturonatibacter</taxon>
    </lineage>
</organism>
<feature type="transmembrane region" description="Helical" evidence="7">
    <location>
        <begin position="319"/>
        <end position="348"/>
    </location>
</feature>
<evidence type="ECO:0000256" key="1">
    <source>
        <dbReference type="ARBA" id="ARBA00004651"/>
    </source>
</evidence>
<dbReference type="PIRSF" id="PIRSF006603">
    <property type="entry name" value="DinF"/>
    <property type="match status" value="1"/>
</dbReference>
<protein>
    <submittedName>
        <fullName evidence="8">MATE family efflux transporter</fullName>
    </submittedName>
</protein>
<dbReference type="GO" id="GO:0005886">
    <property type="term" value="C:plasma membrane"/>
    <property type="evidence" value="ECO:0007669"/>
    <property type="project" value="UniProtKB-SubCell"/>
</dbReference>
<accession>A0A7V7QM52</accession>
<dbReference type="Proteomes" id="UP000461768">
    <property type="component" value="Unassembled WGS sequence"/>
</dbReference>
<reference evidence="8 9" key="2">
    <citation type="submission" date="2020-02" db="EMBL/GenBank/DDBJ databases">
        <title>Candidatus Galacturonibacter soehngenii shows hetero-acetogenic catabolism of galacturonic acid but lacks a canonical carbon monoxide dehydrogenase/acetyl-CoA synthase complex.</title>
        <authorList>
            <person name="Diender M."/>
            <person name="Stouten G.R."/>
            <person name="Petersen J.F."/>
            <person name="Nielsen P.H."/>
            <person name="Dueholm M.S."/>
            <person name="Pronk J.T."/>
            <person name="Van Loosdrecht M.C.M."/>
        </authorList>
    </citation>
    <scope>NUCLEOTIDE SEQUENCE [LARGE SCALE GENOMIC DNA]</scope>
    <source>
        <strain evidence="8">GalUA</strain>
    </source>
</reference>
<feature type="transmembrane region" description="Helical" evidence="7">
    <location>
        <begin position="192"/>
        <end position="217"/>
    </location>
</feature>
<proteinExistence type="predicted"/>
<evidence type="ECO:0000256" key="6">
    <source>
        <dbReference type="ARBA" id="ARBA00023136"/>
    </source>
</evidence>
<evidence type="ECO:0000256" key="7">
    <source>
        <dbReference type="SAM" id="Phobius"/>
    </source>
</evidence>
<dbReference type="AlphaFoldDB" id="A0A7V7QM52"/>
<feature type="transmembrane region" description="Helical" evidence="7">
    <location>
        <begin position="238"/>
        <end position="267"/>
    </location>
</feature>
<keyword evidence="2" id="KW-0813">Transport</keyword>
<feature type="transmembrane region" description="Helical" evidence="7">
    <location>
        <begin position="134"/>
        <end position="155"/>
    </location>
</feature>
<dbReference type="RefSeq" id="WP_151142448.1">
    <property type="nucleotide sequence ID" value="NZ_WAGX01000004.1"/>
</dbReference>
<dbReference type="InterPro" id="IPR052031">
    <property type="entry name" value="Membrane_Transporter-Flippase"/>
</dbReference>